<organism evidence="2 3">
    <name type="scientific">Candidatus Nesterenkonia stercoripullorum</name>
    <dbReference type="NCBI Taxonomy" id="2838701"/>
    <lineage>
        <taxon>Bacteria</taxon>
        <taxon>Bacillati</taxon>
        <taxon>Actinomycetota</taxon>
        <taxon>Actinomycetes</taxon>
        <taxon>Micrococcales</taxon>
        <taxon>Micrococcaceae</taxon>
        <taxon>Nesterenkonia</taxon>
    </lineage>
</organism>
<feature type="non-terminal residue" evidence="2">
    <location>
        <position position="1"/>
    </location>
</feature>
<comment type="caution">
    <text evidence="2">The sequence shown here is derived from an EMBL/GenBank/DDBJ whole genome shotgun (WGS) entry which is preliminary data.</text>
</comment>
<name>A0A9D1USD8_9MICC</name>
<reference evidence="2" key="2">
    <citation type="submission" date="2021-04" db="EMBL/GenBank/DDBJ databases">
        <authorList>
            <person name="Gilroy R."/>
        </authorList>
    </citation>
    <scope>NUCLEOTIDE SEQUENCE</scope>
    <source>
        <strain evidence="2">ChiHejej3B27-3195</strain>
    </source>
</reference>
<accession>A0A9D1USD8</accession>
<protein>
    <submittedName>
        <fullName evidence="2">Uncharacterized protein</fullName>
    </submittedName>
</protein>
<keyword evidence="1" id="KW-0472">Membrane</keyword>
<dbReference type="Proteomes" id="UP000824151">
    <property type="component" value="Unassembled WGS sequence"/>
</dbReference>
<feature type="transmembrane region" description="Helical" evidence="1">
    <location>
        <begin position="38"/>
        <end position="58"/>
    </location>
</feature>
<keyword evidence="1" id="KW-1133">Transmembrane helix</keyword>
<evidence type="ECO:0000313" key="3">
    <source>
        <dbReference type="Proteomes" id="UP000824151"/>
    </source>
</evidence>
<sequence>FVEQPRVRNSRQGWFYAGMAALWGYVVFAGIQEEGWNMQLLWQGGLLLMLVGLGIHSWKKTSQS</sequence>
<evidence type="ECO:0000256" key="1">
    <source>
        <dbReference type="SAM" id="Phobius"/>
    </source>
</evidence>
<proteinExistence type="predicted"/>
<feature type="transmembrane region" description="Helical" evidence="1">
    <location>
        <begin position="14"/>
        <end position="32"/>
    </location>
</feature>
<dbReference type="AlphaFoldDB" id="A0A9D1USD8"/>
<gene>
    <name evidence="2" type="ORF">H9871_02440</name>
</gene>
<keyword evidence="1" id="KW-0812">Transmembrane</keyword>
<evidence type="ECO:0000313" key="2">
    <source>
        <dbReference type="EMBL" id="HIW98980.1"/>
    </source>
</evidence>
<dbReference type="EMBL" id="DXGD01000092">
    <property type="protein sequence ID" value="HIW98980.1"/>
    <property type="molecule type" value="Genomic_DNA"/>
</dbReference>
<reference evidence="2" key="1">
    <citation type="journal article" date="2021" name="PeerJ">
        <title>Extensive microbial diversity within the chicken gut microbiome revealed by metagenomics and culture.</title>
        <authorList>
            <person name="Gilroy R."/>
            <person name="Ravi A."/>
            <person name="Getino M."/>
            <person name="Pursley I."/>
            <person name="Horton D.L."/>
            <person name="Alikhan N.F."/>
            <person name="Baker D."/>
            <person name="Gharbi K."/>
            <person name="Hall N."/>
            <person name="Watson M."/>
            <person name="Adriaenssens E.M."/>
            <person name="Foster-Nyarko E."/>
            <person name="Jarju S."/>
            <person name="Secka A."/>
            <person name="Antonio M."/>
            <person name="Oren A."/>
            <person name="Chaudhuri R.R."/>
            <person name="La Ragione R."/>
            <person name="Hildebrand F."/>
            <person name="Pallen M.J."/>
        </authorList>
    </citation>
    <scope>NUCLEOTIDE SEQUENCE</scope>
    <source>
        <strain evidence="2">ChiHejej3B27-3195</strain>
    </source>
</reference>